<proteinExistence type="inferred from homology"/>
<evidence type="ECO:0000256" key="2">
    <source>
        <dbReference type="ARBA" id="ARBA00008871"/>
    </source>
</evidence>
<keyword evidence="7" id="KW-1133">Transmembrane helix</keyword>
<comment type="similarity">
    <text evidence="2 6">Belongs to the glycosyl hydrolase 56 family.</text>
</comment>
<dbReference type="PANTHER" id="PTHR11769:SF19">
    <property type="entry name" value="HYALURONIDASE-3"/>
    <property type="match status" value="1"/>
</dbReference>
<dbReference type="AlphaFoldDB" id="A0A3P9MHX0"/>
<keyword evidence="5 6" id="KW-0326">Glycosidase</keyword>
<dbReference type="PANTHER" id="PTHR11769">
    <property type="entry name" value="HYALURONIDASE"/>
    <property type="match status" value="1"/>
</dbReference>
<sequence length="488" mass="55128">MKTTCCVYIPHQSVSRCRAECEIALLITLEAHSEVSGLSGFRLSLRVEGHFSRRPAMVLSLLLVFLMSSSLCASLPPPAAGPVLRGGAFVVVWNMPTAKCQKRYDVQLDLEDFGIVENPKQHFQGEKMTIFYRDRLGKYPYLSRDGREVNGGIPQLGDLSAHLSLTGSQLSRLLRPSFSGVAVIDWEEWQPLWENNFDTKMKYRMLSKLLVRQERPELSETEVTLLAKQAFEKSARMFMEETLREALRHRPRGLWGFYGFPYCFNKHKRNSDESYTGRCHSGTRRHNEQLSWLWTQSTALFPSIYLPQRLAGSADAALMVRHRLLEALRVASLWRHSNGTGHASPVLPYARLAFTHSLNFLNKTDLEHTLGESAALGAAGVVLWGDLKFAKSEQQCLILKDYVHNVLGPFVRSLRSDTQSCSIQRCHSNGRCVRKHAACGHSLSPAADASSGSDSSKYFHRHFMCQCYAGFTGKDCDEEEEESREEDD</sequence>
<dbReference type="PRINTS" id="PR00846">
    <property type="entry name" value="GLHYDRLASE56"/>
</dbReference>
<keyword evidence="7" id="KW-0472">Membrane</keyword>
<dbReference type="Ensembl" id="ENSORLT00020025637.1">
    <property type="protein sequence ID" value="ENSORLP00020032569.1"/>
    <property type="gene ID" value="ENSORLG00020018194.1"/>
</dbReference>
<evidence type="ECO:0000256" key="1">
    <source>
        <dbReference type="ARBA" id="ARBA00000251"/>
    </source>
</evidence>
<keyword evidence="3 6" id="KW-0378">Hydrolase</keyword>
<name>A0A3P9MHX0_ORYLA</name>
<evidence type="ECO:0000313" key="8">
    <source>
        <dbReference type="Ensembl" id="ENSORLP00020032569.1"/>
    </source>
</evidence>
<protein>
    <recommendedName>
        <fullName evidence="6">Hyaluronidase</fullName>
        <ecNumber evidence="6">3.2.1.35</ecNumber>
    </recommendedName>
</protein>
<dbReference type="FunFam" id="3.20.20.70:FF:000065">
    <property type="entry name" value="Hyaluronidase"/>
    <property type="match status" value="1"/>
</dbReference>
<dbReference type="Proteomes" id="UP000265180">
    <property type="component" value="Chromosome 7"/>
</dbReference>
<dbReference type="SUPFAM" id="SSF51445">
    <property type="entry name" value="(Trans)glycosidases"/>
    <property type="match status" value="1"/>
</dbReference>
<dbReference type="Pfam" id="PF01630">
    <property type="entry name" value="Glyco_hydro_56"/>
    <property type="match status" value="1"/>
</dbReference>
<reference evidence="8" key="3">
    <citation type="submission" date="2025-08" db="UniProtKB">
        <authorList>
            <consortium name="Ensembl"/>
        </authorList>
    </citation>
    <scope>IDENTIFICATION</scope>
    <source>
        <strain evidence="8">HNI</strain>
    </source>
</reference>
<evidence type="ECO:0000256" key="7">
    <source>
        <dbReference type="SAM" id="Phobius"/>
    </source>
</evidence>
<reference evidence="8 9" key="2">
    <citation type="submission" date="2017-04" db="EMBL/GenBank/DDBJ databases">
        <title>CpG methylation of centromeres and impact of large insertions on vertebrate speciation.</title>
        <authorList>
            <person name="Ichikawa K."/>
            <person name="Yoshimura J."/>
            <person name="Morishita S."/>
        </authorList>
    </citation>
    <scope>NUCLEOTIDE SEQUENCE</scope>
    <source>
        <strain evidence="8 9">HNI</strain>
    </source>
</reference>
<keyword evidence="7" id="KW-0812">Transmembrane</keyword>
<evidence type="ECO:0000256" key="4">
    <source>
        <dbReference type="ARBA" id="ARBA00023157"/>
    </source>
</evidence>
<accession>A0A3P9MHX0</accession>
<comment type="catalytic activity">
    <reaction evidence="1 6">
        <text>Random hydrolysis of (1-&gt;4)-linkages between N-acetyl-beta-D-glucosamine and D-glucuronate residues in hyaluronate.</text>
        <dbReference type="EC" id="3.2.1.35"/>
    </reaction>
</comment>
<reference key="1">
    <citation type="journal article" date="2007" name="Nature">
        <title>The medaka draft genome and insights into vertebrate genome evolution.</title>
        <authorList>
            <person name="Kasahara M."/>
            <person name="Naruse K."/>
            <person name="Sasaki S."/>
            <person name="Nakatani Y."/>
            <person name="Qu W."/>
            <person name="Ahsan B."/>
            <person name="Yamada T."/>
            <person name="Nagayasu Y."/>
            <person name="Doi K."/>
            <person name="Kasai Y."/>
            <person name="Jindo T."/>
            <person name="Kobayashi D."/>
            <person name="Shimada A."/>
            <person name="Toyoda A."/>
            <person name="Kuroki Y."/>
            <person name="Fujiyama A."/>
            <person name="Sasaki T."/>
            <person name="Shimizu A."/>
            <person name="Asakawa S."/>
            <person name="Shimizu N."/>
            <person name="Hashimoto S."/>
            <person name="Yang J."/>
            <person name="Lee Y."/>
            <person name="Matsushima K."/>
            <person name="Sugano S."/>
            <person name="Sakaizumi M."/>
            <person name="Narita T."/>
            <person name="Ohishi K."/>
            <person name="Haga S."/>
            <person name="Ohta F."/>
            <person name="Nomoto H."/>
            <person name="Nogata K."/>
            <person name="Morishita T."/>
            <person name="Endo T."/>
            <person name="Shin-I T."/>
            <person name="Takeda H."/>
            <person name="Morishita S."/>
            <person name="Kohara Y."/>
        </authorList>
    </citation>
    <scope>NUCLEOTIDE SEQUENCE [LARGE SCALE GENOMIC DNA]</scope>
    <source>
        <strain>Hd-rR</strain>
    </source>
</reference>
<dbReference type="GO" id="GO:0004415">
    <property type="term" value="F:hyalurononglucosaminidase activity"/>
    <property type="evidence" value="ECO:0007669"/>
    <property type="project" value="UniProtKB-UniRule"/>
</dbReference>
<keyword evidence="4" id="KW-1015">Disulfide bond</keyword>
<dbReference type="EC" id="3.2.1.35" evidence="6"/>
<feature type="transmembrane region" description="Helical" evidence="7">
    <location>
        <begin position="56"/>
        <end position="76"/>
    </location>
</feature>
<evidence type="ECO:0000256" key="5">
    <source>
        <dbReference type="ARBA" id="ARBA00023295"/>
    </source>
</evidence>
<dbReference type="InterPro" id="IPR018155">
    <property type="entry name" value="Hyaluronidase"/>
</dbReference>
<evidence type="ECO:0000313" key="9">
    <source>
        <dbReference type="Proteomes" id="UP000265180"/>
    </source>
</evidence>
<dbReference type="InterPro" id="IPR017853">
    <property type="entry name" value="GH"/>
</dbReference>
<reference evidence="8" key="4">
    <citation type="submission" date="2025-09" db="UniProtKB">
        <authorList>
            <consortium name="Ensembl"/>
        </authorList>
    </citation>
    <scope>IDENTIFICATION</scope>
    <source>
        <strain evidence="8">HNI</strain>
    </source>
</reference>
<organism evidence="8 9">
    <name type="scientific">Oryzias latipes</name>
    <name type="common">Japanese rice fish</name>
    <name type="synonym">Japanese killifish</name>
    <dbReference type="NCBI Taxonomy" id="8090"/>
    <lineage>
        <taxon>Eukaryota</taxon>
        <taxon>Metazoa</taxon>
        <taxon>Chordata</taxon>
        <taxon>Craniata</taxon>
        <taxon>Vertebrata</taxon>
        <taxon>Euteleostomi</taxon>
        <taxon>Actinopterygii</taxon>
        <taxon>Neopterygii</taxon>
        <taxon>Teleostei</taxon>
        <taxon>Neoteleostei</taxon>
        <taxon>Acanthomorphata</taxon>
        <taxon>Ovalentaria</taxon>
        <taxon>Atherinomorphae</taxon>
        <taxon>Beloniformes</taxon>
        <taxon>Adrianichthyidae</taxon>
        <taxon>Oryziinae</taxon>
        <taxon>Oryzias</taxon>
    </lineage>
</organism>
<evidence type="ECO:0000256" key="6">
    <source>
        <dbReference type="RuleBase" id="RU610713"/>
    </source>
</evidence>
<dbReference type="Gene3D" id="3.20.20.70">
    <property type="entry name" value="Aldolase class I"/>
    <property type="match status" value="1"/>
</dbReference>
<evidence type="ECO:0000256" key="3">
    <source>
        <dbReference type="ARBA" id="ARBA00022801"/>
    </source>
</evidence>
<dbReference type="InterPro" id="IPR013785">
    <property type="entry name" value="Aldolase_TIM"/>
</dbReference>
<dbReference type="GO" id="GO:0005975">
    <property type="term" value="P:carbohydrate metabolic process"/>
    <property type="evidence" value="ECO:0007669"/>
    <property type="project" value="InterPro"/>
</dbReference>